<proteinExistence type="predicted"/>
<dbReference type="STRING" id="765257.A0A0C9ZQ78"/>
<reference evidence="1 2" key="1">
    <citation type="submission" date="2014-04" db="EMBL/GenBank/DDBJ databases">
        <authorList>
            <consortium name="DOE Joint Genome Institute"/>
            <person name="Kuo A."/>
            <person name="Kohler A."/>
            <person name="Costa M.D."/>
            <person name="Nagy L.G."/>
            <person name="Floudas D."/>
            <person name="Copeland A."/>
            <person name="Barry K.W."/>
            <person name="Cichocki N."/>
            <person name="Veneault-Fourrey C."/>
            <person name="LaButti K."/>
            <person name="Lindquist E.A."/>
            <person name="Lipzen A."/>
            <person name="Lundell T."/>
            <person name="Morin E."/>
            <person name="Murat C."/>
            <person name="Sun H."/>
            <person name="Tunlid A."/>
            <person name="Henrissat B."/>
            <person name="Grigoriev I.V."/>
            <person name="Hibbett D.S."/>
            <person name="Martin F."/>
            <person name="Nordberg H.P."/>
            <person name="Cantor M.N."/>
            <person name="Hua S.X."/>
        </authorList>
    </citation>
    <scope>NUCLEOTIDE SEQUENCE [LARGE SCALE GENOMIC DNA]</scope>
    <source>
        <strain evidence="1 2">441</strain>
    </source>
</reference>
<accession>A0A0C9ZQ78</accession>
<keyword evidence="2" id="KW-1185">Reference proteome</keyword>
<reference evidence="2" key="2">
    <citation type="submission" date="2015-01" db="EMBL/GenBank/DDBJ databases">
        <title>Evolutionary Origins and Diversification of the Mycorrhizal Mutualists.</title>
        <authorList>
            <consortium name="DOE Joint Genome Institute"/>
            <consortium name="Mycorrhizal Genomics Consortium"/>
            <person name="Kohler A."/>
            <person name="Kuo A."/>
            <person name="Nagy L.G."/>
            <person name="Floudas D."/>
            <person name="Copeland A."/>
            <person name="Barry K.W."/>
            <person name="Cichocki N."/>
            <person name="Veneault-Fourrey C."/>
            <person name="LaButti K."/>
            <person name="Lindquist E.A."/>
            <person name="Lipzen A."/>
            <person name="Lundell T."/>
            <person name="Morin E."/>
            <person name="Murat C."/>
            <person name="Riley R."/>
            <person name="Ohm R."/>
            <person name="Sun H."/>
            <person name="Tunlid A."/>
            <person name="Henrissat B."/>
            <person name="Grigoriev I.V."/>
            <person name="Hibbett D.S."/>
            <person name="Martin F."/>
        </authorList>
    </citation>
    <scope>NUCLEOTIDE SEQUENCE [LARGE SCALE GENOMIC DNA]</scope>
    <source>
        <strain evidence="2">441</strain>
    </source>
</reference>
<dbReference type="HOGENOM" id="CLU_035918_5_0_1"/>
<sequence>LTKGADSARGDDAAGLKMAVVGWLMGSQKTPEPALDLRSKTGRGFYHDATARLICPVDYNWSNDTAHIRNFHPDYLVTANSWPHFLYKDEIYDPKDPVKGLFKNKLLVQAFKHIFTSPSSADVDSVADDTDDEIQASTSELPLKHRKGPTDKRTRSNVASLIGMKSVAPRAIAYTAVQLRFTLSSCMSWRIVDEDFNYEAFYNNIASFFEDCYTEQEKAETAKLLLWWNRCMPS</sequence>
<dbReference type="AlphaFoldDB" id="A0A0C9ZQ78"/>
<evidence type="ECO:0000313" key="2">
    <source>
        <dbReference type="Proteomes" id="UP000054018"/>
    </source>
</evidence>
<dbReference type="Pfam" id="PF20414">
    <property type="entry name" value="DUF6698"/>
    <property type="match status" value="1"/>
</dbReference>
<feature type="non-terminal residue" evidence="1">
    <location>
        <position position="1"/>
    </location>
</feature>
<protein>
    <submittedName>
        <fullName evidence="1">Uncharacterized protein</fullName>
    </submittedName>
</protein>
<dbReference type="InterPro" id="IPR046521">
    <property type="entry name" value="DUF6698"/>
</dbReference>
<organism evidence="1 2">
    <name type="scientific">Pisolithus microcarpus 441</name>
    <dbReference type="NCBI Taxonomy" id="765257"/>
    <lineage>
        <taxon>Eukaryota</taxon>
        <taxon>Fungi</taxon>
        <taxon>Dikarya</taxon>
        <taxon>Basidiomycota</taxon>
        <taxon>Agaricomycotina</taxon>
        <taxon>Agaricomycetes</taxon>
        <taxon>Agaricomycetidae</taxon>
        <taxon>Boletales</taxon>
        <taxon>Sclerodermatineae</taxon>
        <taxon>Pisolithaceae</taxon>
        <taxon>Pisolithus</taxon>
    </lineage>
</organism>
<name>A0A0C9ZQ78_9AGAM</name>
<dbReference type="EMBL" id="KN833746">
    <property type="protein sequence ID" value="KIK21883.1"/>
    <property type="molecule type" value="Genomic_DNA"/>
</dbReference>
<evidence type="ECO:0000313" key="1">
    <source>
        <dbReference type="EMBL" id="KIK21883.1"/>
    </source>
</evidence>
<dbReference type="Proteomes" id="UP000054018">
    <property type="component" value="Unassembled WGS sequence"/>
</dbReference>
<dbReference type="OrthoDB" id="2680265at2759"/>
<gene>
    <name evidence="1" type="ORF">PISMIDRAFT_103324</name>
</gene>